<evidence type="ECO:0000259" key="1">
    <source>
        <dbReference type="SMART" id="SM00852"/>
    </source>
</evidence>
<dbReference type="InterPro" id="IPR036425">
    <property type="entry name" value="MoaB/Mog-like_dom_sf"/>
</dbReference>
<accession>A0ABU0AS89</accession>
<evidence type="ECO:0000313" key="3">
    <source>
        <dbReference type="Proteomes" id="UP001236559"/>
    </source>
</evidence>
<keyword evidence="3" id="KW-1185">Reference proteome</keyword>
<evidence type="ECO:0000313" key="2">
    <source>
        <dbReference type="EMBL" id="MDQ0274136.1"/>
    </source>
</evidence>
<dbReference type="RefSeq" id="WP_023056395.1">
    <property type="nucleotide sequence ID" value="NZ_JAUSTN010000001.1"/>
</dbReference>
<dbReference type="SUPFAM" id="SSF53218">
    <property type="entry name" value="Molybdenum cofactor biosynthesis proteins"/>
    <property type="match status" value="1"/>
</dbReference>
<dbReference type="Proteomes" id="UP001236559">
    <property type="component" value="Unassembled WGS sequence"/>
</dbReference>
<reference evidence="2 3" key="1">
    <citation type="submission" date="2023-07" db="EMBL/GenBank/DDBJ databases">
        <title>Genomic Encyclopedia of Type Strains, Phase IV (KMG-IV): sequencing the most valuable type-strain genomes for metagenomic binning, comparative biology and taxonomic classification.</title>
        <authorList>
            <person name="Goeker M."/>
        </authorList>
    </citation>
    <scope>NUCLEOTIDE SEQUENCE [LARGE SCALE GENOMIC DNA]</scope>
    <source>
        <strain evidence="2 3">DSM 22616</strain>
    </source>
</reference>
<sequence length="308" mass="35878">MNYLIKDDIISFPNLLIKNLKVDNFKRELSLKLNAHLEIIGVSDKGLIIRMLDMDEDELKLKAEEIYNRVEEILNKYKGKTFYKTYNFLLIPTGNEILDGTISDNNTPEISKLIIERFPDSTIKKLQPLVDDEMVISNTLNSVLNENYDFIIFIGGTGGGHRYNNLFSKDFVQSAIGNKFKDNFREIYGDNGHLFSKISLNKTQNSTILNLPGPQDECLPLAKIFIDNIDNSEKFILDLMEKKLIEIYKEKYKKIVKLKNHEDFLQERILHYRSLGMGARQIAKLLNSEGFNIKYYHVHYRIKKLEKK</sequence>
<dbReference type="SMART" id="SM00852">
    <property type="entry name" value="MoCF_biosynth"/>
    <property type="match status" value="1"/>
</dbReference>
<proteinExistence type="predicted"/>
<dbReference type="InterPro" id="IPR001453">
    <property type="entry name" value="MoaB/Mog_dom"/>
</dbReference>
<gene>
    <name evidence="2" type="ORF">J2S72_000132</name>
</gene>
<dbReference type="EMBL" id="JAUSTN010000001">
    <property type="protein sequence ID" value="MDQ0274136.1"/>
    <property type="molecule type" value="Genomic_DNA"/>
</dbReference>
<feature type="domain" description="MoaB/Mog" evidence="1">
    <location>
        <begin position="89"/>
        <end position="232"/>
    </location>
</feature>
<comment type="caution">
    <text evidence="2">The sequence shown here is derived from an EMBL/GenBank/DDBJ whole genome shotgun (WGS) entry which is preliminary data.</text>
</comment>
<dbReference type="Pfam" id="PF00994">
    <property type="entry name" value="MoCF_biosynth"/>
    <property type="match status" value="1"/>
</dbReference>
<dbReference type="Gene3D" id="3.40.980.10">
    <property type="entry name" value="MoaB/Mog-like domain"/>
    <property type="match status" value="1"/>
</dbReference>
<name>A0ABU0AS89_9FIRM</name>
<protein>
    <recommendedName>
        <fullName evidence="1">MoaB/Mog domain-containing protein</fullName>
    </recommendedName>
</protein>
<organism evidence="2 3">
    <name type="scientific">Peptoniphilus koenoeneniae</name>
    <dbReference type="NCBI Taxonomy" id="507751"/>
    <lineage>
        <taxon>Bacteria</taxon>
        <taxon>Bacillati</taxon>
        <taxon>Bacillota</taxon>
        <taxon>Tissierellia</taxon>
        <taxon>Tissierellales</taxon>
        <taxon>Peptoniphilaceae</taxon>
        <taxon>Peptoniphilus</taxon>
    </lineage>
</organism>